<reference evidence="1" key="2">
    <citation type="journal article" date="2015" name="Fish Shellfish Immunol.">
        <title>Early steps in the European eel (Anguilla anguilla)-Vibrio vulnificus interaction in the gills: Role of the RtxA13 toxin.</title>
        <authorList>
            <person name="Callol A."/>
            <person name="Pajuelo D."/>
            <person name="Ebbesson L."/>
            <person name="Teles M."/>
            <person name="MacKenzie S."/>
            <person name="Amaro C."/>
        </authorList>
    </citation>
    <scope>NUCLEOTIDE SEQUENCE</scope>
</reference>
<protein>
    <submittedName>
        <fullName evidence="1">Uncharacterized protein</fullName>
    </submittedName>
</protein>
<organism evidence="1">
    <name type="scientific">Anguilla anguilla</name>
    <name type="common">European freshwater eel</name>
    <name type="synonym">Muraena anguilla</name>
    <dbReference type="NCBI Taxonomy" id="7936"/>
    <lineage>
        <taxon>Eukaryota</taxon>
        <taxon>Metazoa</taxon>
        <taxon>Chordata</taxon>
        <taxon>Craniata</taxon>
        <taxon>Vertebrata</taxon>
        <taxon>Euteleostomi</taxon>
        <taxon>Actinopterygii</taxon>
        <taxon>Neopterygii</taxon>
        <taxon>Teleostei</taxon>
        <taxon>Anguilliformes</taxon>
        <taxon>Anguillidae</taxon>
        <taxon>Anguilla</taxon>
    </lineage>
</organism>
<proteinExistence type="predicted"/>
<dbReference type="AlphaFoldDB" id="A0A0E9XF84"/>
<sequence length="65" mass="7571">MPFKLNSTVYEHTQPRRFLLTVLLYCAPYRFVTKVCNTKLIFSSQTGLKNLSNVFFATFSHLHVT</sequence>
<name>A0A0E9XF84_ANGAN</name>
<dbReference type="EMBL" id="GBXM01007451">
    <property type="protein sequence ID" value="JAI01127.1"/>
    <property type="molecule type" value="Transcribed_RNA"/>
</dbReference>
<reference evidence="1" key="1">
    <citation type="submission" date="2014-11" db="EMBL/GenBank/DDBJ databases">
        <authorList>
            <person name="Amaro Gonzalez C."/>
        </authorList>
    </citation>
    <scope>NUCLEOTIDE SEQUENCE</scope>
</reference>
<accession>A0A0E9XF84</accession>
<evidence type="ECO:0000313" key="1">
    <source>
        <dbReference type="EMBL" id="JAI01127.1"/>
    </source>
</evidence>